<keyword evidence="4" id="KW-0963">Cytoplasm</keyword>
<gene>
    <name evidence="10" type="ORF">E0F26_04315</name>
</gene>
<dbReference type="RefSeq" id="WP_279242819.1">
    <property type="nucleotide sequence ID" value="NZ_CP036501.1"/>
</dbReference>
<evidence type="ECO:0000256" key="7">
    <source>
        <dbReference type="ARBA" id="ARBA00022839"/>
    </source>
</evidence>
<evidence type="ECO:0000256" key="3">
    <source>
        <dbReference type="ARBA" id="ARBA00012163"/>
    </source>
</evidence>
<dbReference type="InterPro" id="IPR050180">
    <property type="entry name" value="RNR_Ribonuclease"/>
</dbReference>
<keyword evidence="8" id="KW-0694">RNA-binding</keyword>
<keyword evidence="5" id="KW-0540">Nuclease</keyword>
<dbReference type="Pfam" id="PF08206">
    <property type="entry name" value="OB_RNB"/>
    <property type="match status" value="1"/>
</dbReference>
<dbReference type="NCBIfam" id="TIGR00358">
    <property type="entry name" value="3_prime_RNase"/>
    <property type="match status" value="1"/>
</dbReference>
<keyword evidence="7" id="KW-0269">Exonuclease</keyword>
<evidence type="ECO:0000256" key="2">
    <source>
        <dbReference type="ARBA" id="ARBA00004496"/>
    </source>
</evidence>
<accession>A0ABY6Q414</accession>
<reference evidence="10 11" key="1">
    <citation type="submission" date="2019-02" db="EMBL/GenBank/DDBJ databases">
        <title>Halieaceae_genomes.</title>
        <authorList>
            <person name="Li S.-H."/>
        </authorList>
    </citation>
    <scope>NUCLEOTIDE SEQUENCE [LARGE SCALE GENOMIC DNA]</scope>
    <source>
        <strain evidence="10 11">JH123</strain>
    </source>
</reference>
<dbReference type="SMART" id="SM00955">
    <property type="entry name" value="RNB"/>
    <property type="match status" value="1"/>
</dbReference>
<protein>
    <recommendedName>
        <fullName evidence="3">exoribonuclease II</fullName>
        <ecNumber evidence="3">3.1.13.1</ecNumber>
    </recommendedName>
</protein>
<organism evidence="10 11">
    <name type="scientific">Candidatus Paraluminiphilus aquimaris</name>
    <dbReference type="NCBI Taxonomy" id="2518994"/>
    <lineage>
        <taxon>Bacteria</taxon>
        <taxon>Pseudomonadati</taxon>
        <taxon>Pseudomonadota</taxon>
        <taxon>Gammaproteobacteria</taxon>
        <taxon>Cellvibrionales</taxon>
        <taxon>Halieaceae</taxon>
        <taxon>Candidatus Paraluminiphilus</taxon>
    </lineage>
</organism>
<dbReference type="SUPFAM" id="SSF50249">
    <property type="entry name" value="Nucleic acid-binding proteins"/>
    <property type="match status" value="3"/>
</dbReference>
<dbReference type="InterPro" id="IPR013223">
    <property type="entry name" value="RNase_B_OB_dom"/>
</dbReference>
<dbReference type="PANTHER" id="PTHR23355:SF37">
    <property type="entry name" value="EXORIBONUCLEASE 2"/>
    <property type="match status" value="1"/>
</dbReference>
<dbReference type="InterPro" id="IPR040476">
    <property type="entry name" value="CSD2"/>
</dbReference>
<dbReference type="InterPro" id="IPR012340">
    <property type="entry name" value="NA-bd_OB-fold"/>
</dbReference>
<dbReference type="InterPro" id="IPR001900">
    <property type="entry name" value="RNase_II/R"/>
</dbReference>
<comment type="subcellular location">
    <subcellularLocation>
        <location evidence="2">Cytoplasm</location>
    </subcellularLocation>
</comment>
<name>A0ABY6Q414_9GAMM</name>
<keyword evidence="6" id="KW-0378">Hydrolase</keyword>
<dbReference type="EC" id="3.1.13.1" evidence="3"/>
<evidence type="ECO:0000256" key="8">
    <source>
        <dbReference type="ARBA" id="ARBA00022884"/>
    </source>
</evidence>
<feature type="domain" description="RNB" evidence="9">
    <location>
        <begin position="205"/>
        <end position="526"/>
    </location>
</feature>
<dbReference type="EMBL" id="CP036501">
    <property type="protein sequence ID" value="UZP74014.1"/>
    <property type="molecule type" value="Genomic_DNA"/>
</dbReference>
<evidence type="ECO:0000313" key="10">
    <source>
        <dbReference type="EMBL" id="UZP74014.1"/>
    </source>
</evidence>
<dbReference type="Gene3D" id="2.40.50.140">
    <property type="entry name" value="Nucleic acid-binding proteins"/>
    <property type="match status" value="1"/>
</dbReference>
<evidence type="ECO:0000256" key="5">
    <source>
        <dbReference type="ARBA" id="ARBA00022722"/>
    </source>
</evidence>
<evidence type="ECO:0000259" key="9">
    <source>
        <dbReference type="SMART" id="SM00955"/>
    </source>
</evidence>
<sequence>MLDKNALSQLQGLKDQIEADKEYAEGIVKATRHRFGFVVLDDNREIFLAPDEMQRVLPGDRVSIVIKPVASNDKKAKSQTAGELEKLLSTSVDCFVGEVVQKGKAFFIAPDVPELANFTRWLFIPPNARSGAKQGDLVQCQLQRHPFGDGKPAVKVLQNLGNMHTPGIENEYCALRAGIARYLPKTSVQSLDQALKTMPDTAAARTDFTALPLVSIDAASTTDIDDAICAESIEDGWKLSVAIADPSALIGHSSSMTKVIAERGTSHYFHGTAIPMLPDSVSKPAALAPAENRPAIVCQLTIAATGETSNASLALGTVCSKAKLSYQEVDGIIEGNTDHDMSAEIATLHACFQALRSWREQNELVIEHRTDYRWILDETKQIGSIEPVAKRTSQILVEECMVAANKAIASELRASDKPGPFVTHAGIRRDKSDEAKEFLNRFLPEMAETDFSTIEGFRALINALNAATDERPLRAMINRLMARASFSVKAAPHMGMAVPLYTNGTSPLRKALDYCVHLQLKAMLGDTSVTPAQATVFDAINQASAKNRQAVNTAQNWLTCNFLNKLAAGGENQFDASVVHINTSGFTVRLDKNGLEGVIDLRSHNDKFSFDKWEMSLKSKNARFVLGQQIRVEYQPTEKPRGTQAAFSILASSSVTASDSGATDDTQKT</sequence>
<dbReference type="InterPro" id="IPR004476">
    <property type="entry name" value="RNase_II/RNase_R"/>
</dbReference>
<evidence type="ECO:0000256" key="1">
    <source>
        <dbReference type="ARBA" id="ARBA00001849"/>
    </source>
</evidence>
<dbReference type="Proteomes" id="UP001317963">
    <property type="component" value="Chromosome"/>
</dbReference>
<comment type="catalytic activity">
    <reaction evidence="1">
        <text>Exonucleolytic cleavage in the 3'- to 5'-direction to yield nucleoside 5'-phosphates.</text>
        <dbReference type="EC" id="3.1.13.1"/>
    </reaction>
</comment>
<evidence type="ECO:0000256" key="6">
    <source>
        <dbReference type="ARBA" id="ARBA00022801"/>
    </source>
</evidence>
<evidence type="ECO:0000313" key="11">
    <source>
        <dbReference type="Proteomes" id="UP001317963"/>
    </source>
</evidence>
<keyword evidence="11" id="KW-1185">Reference proteome</keyword>
<evidence type="ECO:0000256" key="4">
    <source>
        <dbReference type="ARBA" id="ARBA00022490"/>
    </source>
</evidence>
<proteinExistence type="predicted"/>
<dbReference type="Pfam" id="PF00773">
    <property type="entry name" value="RNB"/>
    <property type="match status" value="1"/>
</dbReference>
<dbReference type="PANTHER" id="PTHR23355">
    <property type="entry name" value="RIBONUCLEASE"/>
    <property type="match status" value="1"/>
</dbReference>
<dbReference type="Pfam" id="PF17876">
    <property type="entry name" value="CSD2"/>
    <property type="match status" value="1"/>
</dbReference>